<feature type="compositionally biased region" description="Acidic residues" evidence="1">
    <location>
        <begin position="68"/>
        <end position="77"/>
    </location>
</feature>
<accession>A0A7M5UZ24</accession>
<evidence type="ECO:0000256" key="2">
    <source>
        <dbReference type="SAM" id="SignalP"/>
    </source>
</evidence>
<dbReference type="GeneID" id="136800229"/>
<dbReference type="AlphaFoldDB" id="A0A7M5UZ24"/>
<keyword evidence="4" id="KW-1185">Reference proteome</keyword>
<evidence type="ECO:0000313" key="3">
    <source>
        <dbReference type="EnsemblMetazoa" id="CLYHEMP000595.4"/>
    </source>
</evidence>
<feature type="region of interest" description="Disordered" evidence="1">
    <location>
        <begin position="119"/>
        <end position="140"/>
    </location>
</feature>
<feature type="compositionally biased region" description="Basic and acidic residues" evidence="1">
    <location>
        <begin position="45"/>
        <end position="67"/>
    </location>
</feature>
<evidence type="ECO:0000313" key="4">
    <source>
        <dbReference type="Proteomes" id="UP000594262"/>
    </source>
</evidence>
<feature type="compositionally biased region" description="Basic and acidic residues" evidence="1">
    <location>
        <begin position="119"/>
        <end position="128"/>
    </location>
</feature>
<feature type="chain" id="PRO_5029841624" evidence="2">
    <location>
        <begin position="21"/>
        <end position="169"/>
    </location>
</feature>
<dbReference type="EnsemblMetazoa" id="CLYHEMT000595.4">
    <property type="protein sequence ID" value="CLYHEMP000595.4"/>
    <property type="gene ID" value="CLYHEMG000595"/>
</dbReference>
<reference evidence="3" key="1">
    <citation type="submission" date="2021-01" db="UniProtKB">
        <authorList>
            <consortium name="EnsemblMetazoa"/>
        </authorList>
    </citation>
    <scope>IDENTIFICATION</scope>
</reference>
<evidence type="ECO:0000256" key="1">
    <source>
        <dbReference type="SAM" id="MobiDB-lite"/>
    </source>
</evidence>
<feature type="signal peptide" evidence="2">
    <location>
        <begin position="1"/>
        <end position="20"/>
    </location>
</feature>
<proteinExistence type="predicted"/>
<keyword evidence="2" id="KW-0732">Signal</keyword>
<feature type="compositionally biased region" description="Basic and acidic residues" evidence="1">
    <location>
        <begin position="78"/>
        <end position="88"/>
    </location>
</feature>
<feature type="compositionally biased region" description="Acidic residues" evidence="1">
    <location>
        <begin position="129"/>
        <end position="139"/>
    </location>
</feature>
<feature type="region of interest" description="Disordered" evidence="1">
    <location>
        <begin position="23"/>
        <end position="91"/>
    </location>
</feature>
<protein>
    <submittedName>
        <fullName evidence="3">Uncharacterized protein</fullName>
    </submittedName>
</protein>
<dbReference type="Proteomes" id="UP000594262">
    <property type="component" value="Unplaced"/>
</dbReference>
<name>A0A7M5UZ24_9CNID</name>
<sequence length="169" mass="19913">MKTLQVFLILSIATAYMVSSKENFHSHEEDGDGDAEQPAQAPEADQERYDELVDKVASRVLDKIRSESDDEHEDEEEHDFKNIEETKSDPIWGRRTGRRRRRFIFRRVAGIVTGITGKRRDELPKKNDDEEANEDEEEYDLKNFEETKNDPIWGRGRRRRFLRRIGFVG</sequence>
<dbReference type="RefSeq" id="XP_066912950.1">
    <property type="nucleotide sequence ID" value="XM_067056849.1"/>
</dbReference>
<organism evidence="3 4">
    <name type="scientific">Clytia hemisphaerica</name>
    <dbReference type="NCBI Taxonomy" id="252671"/>
    <lineage>
        <taxon>Eukaryota</taxon>
        <taxon>Metazoa</taxon>
        <taxon>Cnidaria</taxon>
        <taxon>Hydrozoa</taxon>
        <taxon>Hydroidolina</taxon>
        <taxon>Leptothecata</taxon>
        <taxon>Obeliida</taxon>
        <taxon>Clytiidae</taxon>
        <taxon>Clytia</taxon>
    </lineage>
</organism>